<evidence type="ECO:0000313" key="4">
    <source>
        <dbReference type="Proteomes" id="UP000182589"/>
    </source>
</evidence>
<evidence type="ECO:0000259" key="1">
    <source>
        <dbReference type="Pfam" id="PF00534"/>
    </source>
</evidence>
<feature type="domain" description="Glycosyltransferase subfamily 4-like N-terminal" evidence="2">
    <location>
        <begin position="13"/>
        <end position="150"/>
    </location>
</feature>
<evidence type="ECO:0000313" key="3">
    <source>
        <dbReference type="EMBL" id="SDW03942.1"/>
    </source>
</evidence>
<dbReference type="Proteomes" id="UP000182589">
    <property type="component" value="Unassembled WGS sequence"/>
</dbReference>
<dbReference type="STRING" id="89784.SAMN04489725_101162"/>
<dbReference type="InterPro" id="IPR028098">
    <property type="entry name" value="Glyco_trans_4-like_N"/>
</dbReference>
<dbReference type="AlphaFoldDB" id="A0A1H2Q9Z0"/>
<dbReference type="Pfam" id="PF13439">
    <property type="entry name" value="Glyco_transf_4"/>
    <property type="match status" value="1"/>
</dbReference>
<accession>A0A1H2Q9Z0</accession>
<protein>
    <submittedName>
        <fullName evidence="3">Glycosyltransferase involved in cell wall bisynthesis</fullName>
    </submittedName>
</protein>
<keyword evidence="4" id="KW-1185">Reference proteome</keyword>
<dbReference type="Gene3D" id="3.40.50.2000">
    <property type="entry name" value="Glycogen Phosphorylase B"/>
    <property type="match status" value="2"/>
</dbReference>
<reference evidence="4" key="1">
    <citation type="submission" date="2016-10" db="EMBL/GenBank/DDBJ databases">
        <authorList>
            <person name="Varghese N."/>
        </authorList>
    </citation>
    <scope>NUCLEOTIDE SEQUENCE [LARGE SCALE GENOMIC DNA]</scope>
    <source>
        <strain evidence="4">DSM 12489</strain>
    </source>
</reference>
<gene>
    <name evidence="3" type="ORF">SAMN04489725_101162</name>
</gene>
<dbReference type="CDD" id="cd03801">
    <property type="entry name" value="GT4_PimA-like"/>
    <property type="match status" value="1"/>
</dbReference>
<organism evidence="3 4">
    <name type="scientific">Alicyclobacillus hesperidum</name>
    <dbReference type="NCBI Taxonomy" id="89784"/>
    <lineage>
        <taxon>Bacteria</taxon>
        <taxon>Bacillati</taxon>
        <taxon>Bacillota</taxon>
        <taxon>Bacilli</taxon>
        <taxon>Bacillales</taxon>
        <taxon>Alicyclobacillaceae</taxon>
        <taxon>Alicyclobacillus</taxon>
    </lineage>
</organism>
<dbReference type="PANTHER" id="PTHR12526">
    <property type="entry name" value="GLYCOSYLTRANSFERASE"/>
    <property type="match status" value="1"/>
</dbReference>
<name>A0A1H2Q9Z0_9BACL</name>
<dbReference type="Pfam" id="PF00534">
    <property type="entry name" value="Glycos_transf_1"/>
    <property type="match status" value="1"/>
</dbReference>
<dbReference type="PANTHER" id="PTHR12526:SF630">
    <property type="entry name" value="GLYCOSYLTRANSFERASE"/>
    <property type="match status" value="1"/>
</dbReference>
<dbReference type="SUPFAM" id="SSF53756">
    <property type="entry name" value="UDP-Glycosyltransferase/glycogen phosphorylase"/>
    <property type="match status" value="1"/>
</dbReference>
<dbReference type="InterPro" id="IPR001296">
    <property type="entry name" value="Glyco_trans_1"/>
</dbReference>
<dbReference type="RefSeq" id="WP_074691230.1">
    <property type="nucleotide sequence ID" value="NZ_FNOJ01000001.1"/>
</dbReference>
<dbReference type="EMBL" id="FNOJ01000001">
    <property type="protein sequence ID" value="SDW03942.1"/>
    <property type="molecule type" value="Genomic_DNA"/>
</dbReference>
<sequence>MRTVIVFFAGNEVGGAASHLRTWAEGLAEARTQYQYRFVSLGDGPLASALERTGGSLTKVTGGFRAVIDALAQIIRQERAWLLHSHGPRMNILAAYAAKRQQIPWTATIHSNPLYDFLGHPLKSFLFPKLHLWHLRQASGLFVVQPTLGDILPCKTILEVPNAIFLTPPARSRHEYRAFWHNQLRLPTSTRFMGVAARLDPVKNLDVLIQSVAKIPDPDVHLCIAGDGRERATLEALADRLGVRERIHFLGFLASVEEFYGALDVHVLPSKSEGAPTSVLEAGFYGAANVGSDIPALRRMLLDGEAGEMVPVGDVQALASAVHRLFRDDALRDHYVQVFREQVLPLYSRDRMIAAYERGYTVLEEDAVRTGKIVPLENRTEWLRE</sequence>
<feature type="domain" description="Glycosyl transferase family 1" evidence="1">
    <location>
        <begin position="179"/>
        <end position="337"/>
    </location>
</feature>
<evidence type="ECO:0000259" key="2">
    <source>
        <dbReference type="Pfam" id="PF13439"/>
    </source>
</evidence>
<dbReference type="GO" id="GO:0016757">
    <property type="term" value="F:glycosyltransferase activity"/>
    <property type="evidence" value="ECO:0007669"/>
    <property type="project" value="InterPro"/>
</dbReference>
<keyword evidence="3" id="KW-0808">Transferase</keyword>
<proteinExistence type="predicted"/>